<reference evidence="6 7" key="1">
    <citation type="submission" date="2013-10" db="EMBL/GenBank/DDBJ databases">
        <authorList>
            <person name="Wang G."/>
            <person name="Zhuang W."/>
        </authorList>
    </citation>
    <scope>NUCLEOTIDE SEQUENCE [LARGE SCALE GENOMIC DNA]</scope>
    <source>
        <strain evidence="6 7">DSM 20118</strain>
    </source>
</reference>
<dbReference type="Gene3D" id="3.60.21.10">
    <property type="match status" value="1"/>
</dbReference>
<comment type="caution">
    <text evidence="6">The sequence shown here is derived from an EMBL/GenBank/DDBJ whole genome shotgun (WGS) entry which is preliminary data.</text>
</comment>
<dbReference type="PANTHER" id="PTHR42988">
    <property type="entry name" value="PHOSPHOHYDROLASE"/>
    <property type="match status" value="1"/>
</dbReference>
<dbReference type="RefSeq" id="WP_052104199.1">
    <property type="nucleotide sequence ID" value="NZ_AXNT01000080.1"/>
</dbReference>
<dbReference type="PANTHER" id="PTHR42988:SF2">
    <property type="entry name" value="CYCLIC NUCLEOTIDE PHOSPHODIESTERASE CBUA0032-RELATED"/>
    <property type="match status" value="1"/>
</dbReference>
<sequence>MTSNHAGRPQARHVIAHFSDTHFVSPEDPLLYGVADSRAHLAELLAGLEDSGAAPEALLFTGDLADVGDAEAYRSLREVVEPAARRMGARVVWAMGNHDDRATLRRELTDETPSDAPYDHVLHLGGLRVVVLDSTVPGFHHGEVTPVQLAWLEDVLAEPAPEGTLLLMHHPPVPCLQDLAVAVELRDQQRLADVLRGTDVRGILAGHLHYSTSATFAGIPVSVASATCYTQDLRTPDRGTRGRDGAQAYNLVHVYDETVMHSVVPIGEHVTVGRSTVAADVRPTVVPTQRELVRAR</sequence>
<organism evidence="6 7">
    <name type="scientific">Cellulomonas cellasea DSM 20118</name>
    <dbReference type="NCBI Taxonomy" id="1408250"/>
    <lineage>
        <taxon>Bacteria</taxon>
        <taxon>Bacillati</taxon>
        <taxon>Actinomycetota</taxon>
        <taxon>Actinomycetes</taxon>
        <taxon>Micrococcales</taxon>
        <taxon>Cellulomonadaceae</taxon>
        <taxon>Cellulomonas</taxon>
    </lineage>
</organism>
<comment type="similarity">
    <text evidence="4">Belongs to the cyclic nucleotide phosphodiesterase class-III family.</text>
</comment>
<dbReference type="InterPro" id="IPR050884">
    <property type="entry name" value="CNP_phosphodiesterase-III"/>
</dbReference>
<evidence type="ECO:0000259" key="5">
    <source>
        <dbReference type="Pfam" id="PF00149"/>
    </source>
</evidence>
<evidence type="ECO:0000256" key="3">
    <source>
        <dbReference type="ARBA" id="ARBA00023004"/>
    </source>
</evidence>
<dbReference type="InterPro" id="IPR004843">
    <property type="entry name" value="Calcineurin-like_PHP"/>
</dbReference>
<keyword evidence="2" id="KW-0378">Hydrolase</keyword>
<proteinExistence type="inferred from homology"/>
<dbReference type="SUPFAM" id="SSF56300">
    <property type="entry name" value="Metallo-dependent phosphatases"/>
    <property type="match status" value="1"/>
</dbReference>
<evidence type="ECO:0000256" key="4">
    <source>
        <dbReference type="ARBA" id="ARBA00025742"/>
    </source>
</evidence>
<dbReference type="EMBL" id="AXNT01000080">
    <property type="protein sequence ID" value="KGM01851.1"/>
    <property type="molecule type" value="Genomic_DNA"/>
</dbReference>
<gene>
    <name evidence="6" type="ORF">Q760_17105</name>
</gene>
<dbReference type="STRING" id="1408250.Q760_17105"/>
<keyword evidence="3" id="KW-0408">Iron</keyword>
<dbReference type="OrthoDB" id="5241795at2"/>
<evidence type="ECO:0000256" key="2">
    <source>
        <dbReference type="ARBA" id="ARBA00022801"/>
    </source>
</evidence>
<evidence type="ECO:0000313" key="7">
    <source>
        <dbReference type="Proteomes" id="UP000029833"/>
    </source>
</evidence>
<dbReference type="CDD" id="cd07402">
    <property type="entry name" value="MPP_GpdQ"/>
    <property type="match status" value="1"/>
</dbReference>
<keyword evidence="7" id="KW-1185">Reference proteome</keyword>
<evidence type="ECO:0000313" key="6">
    <source>
        <dbReference type="EMBL" id="KGM01851.1"/>
    </source>
</evidence>
<protein>
    <submittedName>
        <fullName evidence="6">3',5'-cyclic-nucleotide phosphodiesterase</fullName>
    </submittedName>
</protein>
<dbReference type="AlphaFoldDB" id="A0A0A0B9B2"/>
<dbReference type="Pfam" id="PF00149">
    <property type="entry name" value="Metallophos"/>
    <property type="match status" value="1"/>
</dbReference>
<evidence type="ECO:0000256" key="1">
    <source>
        <dbReference type="ARBA" id="ARBA00022723"/>
    </source>
</evidence>
<keyword evidence="1" id="KW-0479">Metal-binding</keyword>
<feature type="domain" description="Calcineurin-like phosphoesterase" evidence="5">
    <location>
        <begin position="15"/>
        <end position="210"/>
    </location>
</feature>
<name>A0A0A0B9B2_9CELL</name>
<dbReference type="GO" id="GO:0046872">
    <property type="term" value="F:metal ion binding"/>
    <property type="evidence" value="ECO:0007669"/>
    <property type="project" value="UniProtKB-KW"/>
</dbReference>
<accession>A0A0A0B9B2</accession>
<dbReference type="Proteomes" id="UP000029833">
    <property type="component" value="Unassembled WGS sequence"/>
</dbReference>
<dbReference type="InterPro" id="IPR029052">
    <property type="entry name" value="Metallo-depent_PP-like"/>
</dbReference>
<dbReference type="GO" id="GO:0004112">
    <property type="term" value="F:cyclic-nucleotide phosphodiesterase activity"/>
    <property type="evidence" value="ECO:0007669"/>
    <property type="project" value="InterPro"/>
</dbReference>
<dbReference type="InterPro" id="IPR026575">
    <property type="entry name" value="GpdQ/CpdA-like"/>
</dbReference>